<organism evidence="1 2">
    <name type="scientific">Solanum verrucosum</name>
    <dbReference type="NCBI Taxonomy" id="315347"/>
    <lineage>
        <taxon>Eukaryota</taxon>
        <taxon>Viridiplantae</taxon>
        <taxon>Streptophyta</taxon>
        <taxon>Embryophyta</taxon>
        <taxon>Tracheophyta</taxon>
        <taxon>Spermatophyta</taxon>
        <taxon>Magnoliopsida</taxon>
        <taxon>eudicotyledons</taxon>
        <taxon>Gunneridae</taxon>
        <taxon>Pentapetalae</taxon>
        <taxon>asterids</taxon>
        <taxon>lamiids</taxon>
        <taxon>Solanales</taxon>
        <taxon>Solanaceae</taxon>
        <taxon>Solanoideae</taxon>
        <taxon>Solaneae</taxon>
        <taxon>Solanum</taxon>
    </lineage>
</organism>
<reference evidence="1" key="1">
    <citation type="submission" date="2023-08" db="EMBL/GenBank/DDBJ databases">
        <title>A de novo genome assembly of Solanum verrucosum Schlechtendal, a Mexican diploid species geographically isolated from the other diploid A-genome species in potato relatives.</title>
        <authorList>
            <person name="Hosaka K."/>
        </authorList>
    </citation>
    <scope>NUCLEOTIDE SEQUENCE</scope>
    <source>
        <tissue evidence="1">Young leaves</tissue>
    </source>
</reference>
<name>A0AAF0U219_SOLVR</name>
<evidence type="ECO:0000313" key="1">
    <source>
        <dbReference type="EMBL" id="WMV37749.1"/>
    </source>
</evidence>
<gene>
    <name evidence="1" type="ORF">MTR67_031134</name>
</gene>
<protein>
    <submittedName>
        <fullName evidence="1">Uncharacterized protein</fullName>
    </submittedName>
</protein>
<accession>A0AAF0U219</accession>
<keyword evidence="2" id="KW-1185">Reference proteome</keyword>
<proteinExistence type="predicted"/>
<dbReference type="EMBL" id="CP133618">
    <property type="protein sequence ID" value="WMV37749.1"/>
    <property type="molecule type" value="Genomic_DNA"/>
</dbReference>
<evidence type="ECO:0000313" key="2">
    <source>
        <dbReference type="Proteomes" id="UP001234989"/>
    </source>
</evidence>
<dbReference type="AlphaFoldDB" id="A0AAF0U219"/>
<sequence>MVVLSLMLQLFLKERKLRGLTWIRVLDFLSNLRVSMKLGRKWVEAILGILVLLLSR</sequence>
<dbReference type="Proteomes" id="UP001234989">
    <property type="component" value="Chromosome 7"/>
</dbReference>